<evidence type="ECO:0000256" key="1">
    <source>
        <dbReference type="SAM" id="Phobius"/>
    </source>
</evidence>
<keyword evidence="1" id="KW-0472">Membrane</keyword>
<sequence>FVLYSPSRLVYLVTGIVFIRLMDQNKGFRQVSLKSSSEASPRSSPSIFERIRTALSPSAESTQPPVKVRLINGWQDFTGENINTVVCNFLYDENSEHYERWQKVETISGLRREHFFYGMCFALFVMVVRQDPLAIMHSFVVLIGPAICTVLVLNDEQLEGARYWLQYWIVYAVITLLGRIFKRPPDDYSDLSWMEVIFFAACLIPASYLPDFIIACIMPLFNKAKLTFDEYNYQYVS</sequence>
<organism evidence="2 3">
    <name type="scientific">Haemonchus contortus</name>
    <name type="common">Barber pole worm</name>
    <dbReference type="NCBI Taxonomy" id="6289"/>
    <lineage>
        <taxon>Eukaryota</taxon>
        <taxon>Metazoa</taxon>
        <taxon>Ecdysozoa</taxon>
        <taxon>Nematoda</taxon>
        <taxon>Chromadorea</taxon>
        <taxon>Rhabditida</taxon>
        <taxon>Rhabditina</taxon>
        <taxon>Rhabditomorpha</taxon>
        <taxon>Strongyloidea</taxon>
        <taxon>Trichostrongylidae</taxon>
        <taxon>Haemonchus</taxon>
    </lineage>
</organism>
<feature type="transmembrane region" description="Helical" evidence="1">
    <location>
        <begin position="196"/>
        <end position="221"/>
    </location>
</feature>
<evidence type="ECO:0000313" key="2">
    <source>
        <dbReference type="Proteomes" id="UP000025227"/>
    </source>
</evidence>
<dbReference type="OrthoDB" id="5838511at2759"/>
<name>A0A7I4Y7N6_HAECO</name>
<keyword evidence="2" id="KW-1185">Reference proteome</keyword>
<dbReference type="Proteomes" id="UP000025227">
    <property type="component" value="Unplaced"/>
</dbReference>
<dbReference type="WBParaSite" id="HCON_00059595-00001">
    <property type="protein sequence ID" value="HCON_00059595-00001"/>
    <property type="gene ID" value="HCON_00059595"/>
</dbReference>
<keyword evidence="1" id="KW-0812">Transmembrane</keyword>
<dbReference type="AlphaFoldDB" id="A0A7I4Y7N6"/>
<evidence type="ECO:0000313" key="3">
    <source>
        <dbReference type="WBParaSite" id="HCON_00059595-00001"/>
    </source>
</evidence>
<keyword evidence="1" id="KW-1133">Transmembrane helix</keyword>
<proteinExistence type="predicted"/>
<reference evidence="3" key="1">
    <citation type="submission" date="2020-12" db="UniProtKB">
        <authorList>
            <consortium name="WormBaseParasite"/>
        </authorList>
    </citation>
    <scope>IDENTIFICATION</scope>
    <source>
        <strain evidence="3">MHco3</strain>
    </source>
</reference>
<feature type="transmembrane region" description="Helical" evidence="1">
    <location>
        <begin position="134"/>
        <end position="153"/>
    </location>
</feature>
<protein>
    <submittedName>
        <fullName evidence="3">Transmembrane protein</fullName>
    </submittedName>
</protein>
<accession>A0A7I4Y7N6</accession>
<feature type="transmembrane region" description="Helical" evidence="1">
    <location>
        <begin position="165"/>
        <end position="181"/>
    </location>
</feature>